<proteinExistence type="predicted"/>
<keyword evidence="2" id="KW-1185">Reference proteome</keyword>
<sequence>MLASINGCRLANFAHGFLLHERNDIEEAIHYYKEASSFNNQYSKNNLGIIYKHGYNETEGKIGNAIVYFEEAIRQKNDYLSMYNLALIYMYDYNNPDLNKSIDLLIRSMNDFIHSFILLCVALLMHFDFNIETIKNELKKRTDITRFSKEKILKEVNKFKSFFDILYEMYRHKDFLYNIELKPIESSEVEDSNKKVVPPKYPNAKDLSLEFFKGFGEDLYTFN</sequence>
<organism evidence="1 2">
    <name type="scientific">Tritrichomonas musculus</name>
    <dbReference type="NCBI Taxonomy" id="1915356"/>
    <lineage>
        <taxon>Eukaryota</taxon>
        <taxon>Metamonada</taxon>
        <taxon>Parabasalia</taxon>
        <taxon>Tritrichomonadida</taxon>
        <taxon>Tritrichomonadidae</taxon>
        <taxon>Tritrichomonas</taxon>
    </lineage>
</organism>
<dbReference type="SMART" id="SM00671">
    <property type="entry name" value="SEL1"/>
    <property type="match status" value="2"/>
</dbReference>
<dbReference type="Gene3D" id="1.25.40.10">
    <property type="entry name" value="Tetratricopeptide repeat domain"/>
    <property type="match status" value="1"/>
</dbReference>
<accession>A0ABR2H8A3</accession>
<dbReference type="SUPFAM" id="SSF81901">
    <property type="entry name" value="HCP-like"/>
    <property type="match status" value="1"/>
</dbReference>
<reference evidence="1 2" key="1">
    <citation type="submission" date="2024-04" db="EMBL/GenBank/DDBJ databases">
        <title>Tritrichomonas musculus Genome.</title>
        <authorList>
            <person name="Alves-Ferreira E."/>
            <person name="Grigg M."/>
            <person name="Lorenzi H."/>
            <person name="Galac M."/>
        </authorList>
    </citation>
    <scope>NUCLEOTIDE SEQUENCE [LARGE SCALE GENOMIC DNA]</scope>
    <source>
        <strain evidence="1 2">EAF2021</strain>
    </source>
</reference>
<dbReference type="InterPro" id="IPR006597">
    <property type="entry name" value="Sel1-like"/>
</dbReference>
<comment type="caution">
    <text evidence="1">The sequence shown here is derived from an EMBL/GenBank/DDBJ whole genome shotgun (WGS) entry which is preliminary data.</text>
</comment>
<gene>
    <name evidence="1" type="ORF">M9Y10_026039</name>
</gene>
<name>A0ABR2H8A3_9EUKA</name>
<dbReference type="InterPro" id="IPR011990">
    <property type="entry name" value="TPR-like_helical_dom_sf"/>
</dbReference>
<protein>
    <submittedName>
        <fullName evidence="1">Uncharacterized protein</fullName>
    </submittedName>
</protein>
<dbReference type="EMBL" id="JAPFFF010000038">
    <property type="protein sequence ID" value="KAK8842452.1"/>
    <property type="molecule type" value="Genomic_DNA"/>
</dbReference>
<dbReference type="Proteomes" id="UP001470230">
    <property type="component" value="Unassembled WGS sequence"/>
</dbReference>
<evidence type="ECO:0000313" key="1">
    <source>
        <dbReference type="EMBL" id="KAK8842452.1"/>
    </source>
</evidence>
<evidence type="ECO:0000313" key="2">
    <source>
        <dbReference type="Proteomes" id="UP001470230"/>
    </source>
</evidence>